<evidence type="ECO:0000256" key="8">
    <source>
        <dbReference type="ARBA" id="ARBA00022824"/>
    </source>
</evidence>
<evidence type="ECO:0000259" key="13">
    <source>
        <dbReference type="Pfam" id="PF00535"/>
    </source>
</evidence>
<gene>
    <name evidence="14" type="ORF">A2786_00995</name>
</gene>
<evidence type="ECO:0000256" key="5">
    <source>
        <dbReference type="ARBA" id="ARBA00022676"/>
    </source>
</evidence>
<dbReference type="InterPro" id="IPR035518">
    <property type="entry name" value="DPG_synthase"/>
</dbReference>
<dbReference type="Pfam" id="PF00535">
    <property type="entry name" value="Glycos_transf_2"/>
    <property type="match status" value="1"/>
</dbReference>
<comment type="subcellular location">
    <subcellularLocation>
        <location evidence="1">Endoplasmic reticulum membrane</location>
        <topology evidence="1">Single-pass membrane protein</topology>
    </subcellularLocation>
</comment>
<dbReference type="EC" id="2.4.1.117" evidence="4"/>
<dbReference type="SUPFAM" id="SSF53448">
    <property type="entry name" value="Nucleotide-diphospho-sugar transferases"/>
    <property type="match status" value="1"/>
</dbReference>
<dbReference type="Proteomes" id="UP000179233">
    <property type="component" value="Unassembled WGS sequence"/>
</dbReference>
<dbReference type="CDD" id="cd04188">
    <property type="entry name" value="DPG_synthase"/>
    <property type="match status" value="1"/>
</dbReference>
<accession>A0A1G1VUC0</accession>
<proteinExistence type="inferred from homology"/>
<keyword evidence="7" id="KW-0812">Transmembrane</keyword>
<dbReference type="GO" id="GO:0004581">
    <property type="term" value="F:dolichyl-phosphate beta-glucosyltransferase activity"/>
    <property type="evidence" value="ECO:0007669"/>
    <property type="project" value="UniProtKB-EC"/>
</dbReference>
<keyword evidence="5" id="KW-0328">Glycosyltransferase</keyword>
<evidence type="ECO:0000256" key="11">
    <source>
        <dbReference type="ARBA" id="ARBA00023136"/>
    </source>
</evidence>
<keyword evidence="8" id="KW-0256">Endoplasmic reticulum</keyword>
<evidence type="ECO:0000256" key="1">
    <source>
        <dbReference type="ARBA" id="ARBA00004389"/>
    </source>
</evidence>
<comment type="pathway">
    <text evidence="2">Protein modification; protein glycosylation.</text>
</comment>
<organism evidence="14 15">
    <name type="scientific">Candidatus Chisholmbacteria bacterium RIFCSPHIGHO2_01_FULL_52_32</name>
    <dbReference type="NCBI Taxonomy" id="1797591"/>
    <lineage>
        <taxon>Bacteria</taxon>
        <taxon>Candidatus Chisholmiibacteriota</taxon>
    </lineage>
</organism>
<sequence>MVLLSVVIPAYNEERRIGKTISRVHSYFLKRGTSHEIILVDDGSTDNTGKIAQQAGKLINKFRLVTHDTNLGKGAAVRSGVREARGDWILFTDCDLSVPIEEFEKLWSTAKVGYDVVIGSRIRGARIRRDQGVVRRTLGKLFRWLVRLLVLGGVSDSQCGFKLFTRGIGQRAFAQVQTDGALFDIEFLLAAKRLGARTLEVPVIWEHNPQTRIPYSFLSSIEVFWELCRITYHWRIT</sequence>
<evidence type="ECO:0000256" key="7">
    <source>
        <dbReference type="ARBA" id="ARBA00022692"/>
    </source>
</evidence>
<comment type="similarity">
    <text evidence="3">Belongs to the glycosyltransferase 2 family.</text>
</comment>
<comment type="catalytic activity">
    <reaction evidence="12">
        <text>a di-trans,poly-cis-dolichyl phosphate + UDP-alpha-D-glucose = a di-trans,poly-cis-dolichyl beta-D-glucosyl phosphate + UDP</text>
        <dbReference type="Rhea" id="RHEA:15401"/>
        <dbReference type="Rhea" id="RHEA-COMP:19498"/>
        <dbReference type="Rhea" id="RHEA-COMP:19502"/>
        <dbReference type="ChEBI" id="CHEBI:57525"/>
        <dbReference type="ChEBI" id="CHEBI:57683"/>
        <dbReference type="ChEBI" id="CHEBI:58223"/>
        <dbReference type="ChEBI" id="CHEBI:58885"/>
        <dbReference type="EC" id="2.4.1.117"/>
    </reaction>
    <physiologicalReaction direction="left-to-right" evidence="12">
        <dbReference type="Rhea" id="RHEA:15402"/>
    </physiologicalReaction>
</comment>
<evidence type="ECO:0000256" key="12">
    <source>
        <dbReference type="ARBA" id="ARBA00045097"/>
    </source>
</evidence>
<dbReference type="InterPro" id="IPR029044">
    <property type="entry name" value="Nucleotide-diphossugar_trans"/>
</dbReference>
<keyword evidence="11" id="KW-0472">Membrane</keyword>
<evidence type="ECO:0000256" key="3">
    <source>
        <dbReference type="ARBA" id="ARBA00006739"/>
    </source>
</evidence>
<dbReference type="PANTHER" id="PTHR10859:SF91">
    <property type="entry name" value="DOLICHYL-PHOSPHATE BETA-GLUCOSYLTRANSFERASE"/>
    <property type="match status" value="1"/>
</dbReference>
<keyword evidence="9" id="KW-0735">Signal-anchor</keyword>
<dbReference type="PANTHER" id="PTHR10859">
    <property type="entry name" value="GLYCOSYL TRANSFERASE"/>
    <property type="match status" value="1"/>
</dbReference>
<evidence type="ECO:0000313" key="15">
    <source>
        <dbReference type="Proteomes" id="UP000179233"/>
    </source>
</evidence>
<protein>
    <recommendedName>
        <fullName evidence="4">dolichyl-phosphate beta-glucosyltransferase</fullName>
        <ecNumber evidence="4">2.4.1.117</ecNumber>
    </recommendedName>
</protein>
<dbReference type="InterPro" id="IPR001173">
    <property type="entry name" value="Glyco_trans_2-like"/>
</dbReference>
<keyword evidence="6" id="KW-0808">Transferase</keyword>
<dbReference type="AlphaFoldDB" id="A0A1G1VUC0"/>
<evidence type="ECO:0000256" key="9">
    <source>
        <dbReference type="ARBA" id="ARBA00022968"/>
    </source>
</evidence>
<evidence type="ECO:0000256" key="4">
    <source>
        <dbReference type="ARBA" id="ARBA00012583"/>
    </source>
</evidence>
<dbReference type="GO" id="GO:0006487">
    <property type="term" value="P:protein N-linked glycosylation"/>
    <property type="evidence" value="ECO:0007669"/>
    <property type="project" value="TreeGrafter"/>
</dbReference>
<keyword evidence="10" id="KW-1133">Transmembrane helix</keyword>
<dbReference type="EMBL" id="MHCJ01000002">
    <property type="protein sequence ID" value="OGY18999.1"/>
    <property type="molecule type" value="Genomic_DNA"/>
</dbReference>
<feature type="domain" description="Glycosyltransferase 2-like" evidence="13">
    <location>
        <begin position="5"/>
        <end position="148"/>
    </location>
</feature>
<evidence type="ECO:0000256" key="2">
    <source>
        <dbReference type="ARBA" id="ARBA00004922"/>
    </source>
</evidence>
<reference evidence="14 15" key="1">
    <citation type="journal article" date="2016" name="Nat. Commun.">
        <title>Thousands of microbial genomes shed light on interconnected biogeochemical processes in an aquifer system.</title>
        <authorList>
            <person name="Anantharaman K."/>
            <person name="Brown C.T."/>
            <person name="Hug L.A."/>
            <person name="Sharon I."/>
            <person name="Castelle C.J."/>
            <person name="Probst A.J."/>
            <person name="Thomas B.C."/>
            <person name="Singh A."/>
            <person name="Wilkins M.J."/>
            <person name="Karaoz U."/>
            <person name="Brodie E.L."/>
            <person name="Williams K.H."/>
            <person name="Hubbard S.S."/>
            <person name="Banfield J.F."/>
        </authorList>
    </citation>
    <scope>NUCLEOTIDE SEQUENCE [LARGE SCALE GENOMIC DNA]</scope>
</reference>
<evidence type="ECO:0000256" key="10">
    <source>
        <dbReference type="ARBA" id="ARBA00022989"/>
    </source>
</evidence>
<evidence type="ECO:0000313" key="14">
    <source>
        <dbReference type="EMBL" id="OGY18999.1"/>
    </source>
</evidence>
<name>A0A1G1VUC0_9BACT</name>
<comment type="caution">
    <text evidence="14">The sequence shown here is derived from an EMBL/GenBank/DDBJ whole genome shotgun (WGS) entry which is preliminary data.</text>
</comment>
<dbReference type="Gene3D" id="3.90.550.10">
    <property type="entry name" value="Spore Coat Polysaccharide Biosynthesis Protein SpsA, Chain A"/>
    <property type="match status" value="1"/>
</dbReference>
<evidence type="ECO:0000256" key="6">
    <source>
        <dbReference type="ARBA" id="ARBA00022679"/>
    </source>
</evidence>